<comment type="caution">
    <text evidence="1">The sequence shown here is derived from an EMBL/GenBank/DDBJ whole genome shotgun (WGS) entry which is preliminary data.</text>
</comment>
<name>A0AAN6JXM2_9PEZI</name>
<evidence type="ECO:0000313" key="1">
    <source>
        <dbReference type="EMBL" id="KAK0953800.1"/>
    </source>
</evidence>
<sequence>MDLKNKKARKLLDLQPGTLTIVDLSDPFVDAATVCTLFDICLSVAKEKRPECGMVVALDEAHKYIDQSPAATNFTDRLLTTIREQRHIGTRVIVSTQEPRISEKLLDLCSISIVHHFQSPAWFRSIHDHLGGASGLVNSDKAQAALFEQIVTLPVDLDLDCFT</sequence>
<evidence type="ECO:0000313" key="2">
    <source>
        <dbReference type="Proteomes" id="UP001175353"/>
    </source>
</evidence>
<organism evidence="1 2">
    <name type="scientific">Friedmanniomyces endolithicus</name>
    <dbReference type="NCBI Taxonomy" id="329885"/>
    <lineage>
        <taxon>Eukaryota</taxon>
        <taxon>Fungi</taxon>
        <taxon>Dikarya</taxon>
        <taxon>Ascomycota</taxon>
        <taxon>Pezizomycotina</taxon>
        <taxon>Dothideomycetes</taxon>
        <taxon>Dothideomycetidae</taxon>
        <taxon>Mycosphaerellales</taxon>
        <taxon>Teratosphaeriaceae</taxon>
        <taxon>Friedmanniomyces</taxon>
    </lineage>
</organism>
<protein>
    <recommendedName>
        <fullName evidence="3">Zona occludens toxin N-terminal domain-containing protein</fullName>
    </recommendedName>
</protein>
<dbReference type="InterPro" id="IPR027417">
    <property type="entry name" value="P-loop_NTPase"/>
</dbReference>
<accession>A0AAN6JXM2</accession>
<evidence type="ECO:0008006" key="3">
    <source>
        <dbReference type="Google" id="ProtNLM"/>
    </source>
</evidence>
<gene>
    <name evidence="1" type="ORF">LTR91_023644</name>
</gene>
<dbReference type="SUPFAM" id="SSF52540">
    <property type="entry name" value="P-loop containing nucleoside triphosphate hydrolases"/>
    <property type="match status" value="1"/>
</dbReference>
<keyword evidence="2" id="KW-1185">Reference proteome</keyword>
<dbReference type="Proteomes" id="UP001175353">
    <property type="component" value="Unassembled WGS sequence"/>
</dbReference>
<reference evidence="1" key="1">
    <citation type="submission" date="2023-06" db="EMBL/GenBank/DDBJ databases">
        <title>Black Yeasts Isolated from many extreme environments.</title>
        <authorList>
            <person name="Coleine C."/>
            <person name="Stajich J.E."/>
            <person name="Selbmann L."/>
        </authorList>
    </citation>
    <scope>NUCLEOTIDE SEQUENCE</scope>
    <source>
        <strain evidence="1">CCFEE 5200</strain>
    </source>
</reference>
<dbReference type="AlphaFoldDB" id="A0AAN6JXM2"/>
<proteinExistence type="predicted"/>
<dbReference type="EMBL" id="JAUJLE010000533">
    <property type="protein sequence ID" value="KAK0953800.1"/>
    <property type="molecule type" value="Genomic_DNA"/>
</dbReference>
<dbReference type="Gene3D" id="3.40.50.300">
    <property type="entry name" value="P-loop containing nucleotide triphosphate hydrolases"/>
    <property type="match status" value="1"/>
</dbReference>